<evidence type="ECO:0000313" key="6">
    <source>
        <dbReference type="Proteomes" id="UP000434957"/>
    </source>
</evidence>
<dbReference type="EMBL" id="QXFV01000033">
    <property type="protein sequence ID" value="KAE9051767.1"/>
    <property type="molecule type" value="Genomic_DNA"/>
</dbReference>
<dbReference type="EMBL" id="QXFU01000025">
    <property type="protein sequence ID" value="KAE9047580.1"/>
    <property type="molecule type" value="Genomic_DNA"/>
</dbReference>
<evidence type="ECO:0000313" key="7">
    <source>
        <dbReference type="Proteomes" id="UP000435112"/>
    </source>
</evidence>
<evidence type="ECO:0000313" key="3">
    <source>
        <dbReference type="EMBL" id="KAE9051767.1"/>
    </source>
</evidence>
<dbReference type="Proteomes" id="UP000435112">
    <property type="component" value="Unassembled WGS sequence"/>
</dbReference>
<dbReference type="AlphaFoldDB" id="A0A6A4FWV0"/>
<sequence length="116" mass="13361">MIIFAGVGGDSVEEELQAHPIFRNGAYLTVQKKAYCDEVRMLQWIEEVWKPSVPGSRLLLLDSLKTHKMEWVRQNLEVSCYTEVEVIPLGITGVAQPMDVSIMREFKRIYRDLYVG</sequence>
<organism evidence="4 6">
    <name type="scientific">Phytophthora rubi</name>
    <dbReference type="NCBI Taxonomy" id="129364"/>
    <lineage>
        <taxon>Eukaryota</taxon>
        <taxon>Sar</taxon>
        <taxon>Stramenopiles</taxon>
        <taxon>Oomycota</taxon>
        <taxon>Peronosporomycetes</taxon>
        <taxon>Peronosporales</taxon>
        <taxon>Peronosporaceae</taxon>
        <taxon>Phytophthora</taxon>
    </lineage>
</organism>
<proteinExistence type="predicted"/>
<dbReference type="InterPro" id="IPR004875">
    <property type="entry name" value="DDE_SF_endonuclease_dom"/>
</dbReference>
<dbReference type="OrthoDB" id="10035668at2759"/>
<name>A0A6A4FWV0_9STRA</name>
<gene>
    <name evidence="3" type="ORF">PR001_g1120</name>
    <name evidence="2" type="ORF">PR002_g953</name>
    <name evidence="4" type="ORF">PR003_g1030</name>
</gene>
<dbReference type="Proteomes" id="UP000429607">
    <property type="component" value="Unassembled WGS sequence"/>
</dbReference>
<evidence type="ECO:0000259" key="1">
    <source>
        <dbReference type="Pfam" id="PF03184"/>
    </source>
</evidence>
<evidence type="ECO:0000313" key="5">
    <source>
        <dbReference type="Proteomes" id="UP000429607"/>
    </source>
</evidence>
<evidence type="ECO:0000313" key="4">
    <source>
        <dbReference type="EMBL" id="KAE9358917.1"/>
    </source>
</evidence>
<dbReference type="GO" id="GO:0003676">
    <property type="term" value="F:nucleic acid binding"/>
    <property type="evidence" value="ECO:0007669"/>
    <property type="project" value="InterPro"/>
</dbReference>
<keyword evidence="6" id="KW-1185">Reference proteome</keyword>
<protein>
    <recommendedName>
        <fullName evidence="1">DDE-1 domain-containing protein</fullName>
    </recommendedName>
</protein>
<comment type="caution">
    <text evidence="4">The sequence shown here is derived from an EMBL/GenBank/DDBJ whole genome shotgun (WGS) entry which is preliminary data.</text>
</comment>
<accession>A0A6A4FWV0</accession>
<dbReference type="EMBL" id="QXFT01000026">
    <property type="protein sequence ID" value="KAE9358917.1"/>
    <property type="molecule type" value="Genomic_DNA"/>
</dbReference>
<evidence type="ECO:0000313" key="2">
    <source>
        <dbReference type="EMBL" id="KAE9047580.1"/>
    </source>
</evidence>
<dbReference type="Pfam" id="PF03184">
    <property type="entry name" value="DDE_1"/>
    <property type="match status" value="1"/>
</dbReference>
<dbReference type="Proteomes" id="UP000434957">
    <property type="component" value="Unassembled WGS sequence"/>
</dbReference>
<reference evidence="4 6" key="1">
    <citation type="submission" date="2018-08" db="EMBL/GenBank/DDBJ databases">
        <title>Genomic investigation of the strawberry pathogen Phytophthora fragariae indicates pathogenicity is determined by transcriptional variation in three key races.</title>
        <authorList>
            <person name="Adams T.M."/>
            <person name="Armitage A.D."/>
            <person name="Sobczyk M.K."/>
            <person name="Bates H.J."/>
            <person name="Dunwell J.M."/>
            <person name="Nellist C.F."/>
            <person name="Harrison R.J."/>
        </authorList>
    </citation>
    <scope>NUCLEOTIDE SEQUENCE [LARGE SCALE GENOMIC DNA]</scope>
    <source>
        <strain evidence="3 5">SCRP249</strain>
        <strain evidence="2 7">SCRP324</strain>
        <strain evidence="4 6">SCRP333</strain>
    </source>
</reference>
<feature type="domain" description="DDE-1" evidence="1">
    <location>
        <begin position="29"/>
        <end position="112"/>
    </location>
</feature>